<accession>K9X4G8</accession>
<dbReference type="HOGENOM" id="CLU_1249587_0_0_3"/>
<dbReference type="eggNOG" id="ENOG502ZC9R">
    <property type="taxonomic scope" value="Bacteria"/>
</dbReference>
<dbReference type="PATRIC" id="fig|56107.3.peg.6098"/>
<evidence type="ECO:0000313" key="3">
    <source>
        <dbReference type="Proteomes" id="UP000010475"/>
    </source>
</evidence>
<feature type="chain" id="PRO_5003937700" evidence="1">
    <location>
        <begin position="21"/>
        <end position="218"/>
    </location>
</feature>
<dbReference type="Proteomes" id="UP000010475">
    <property type="component" value="Chromosome"/>
</dbReference>
<sequence>MKIWKSLLIVSMILVNFAFAQPSLAERPKFTSNPDYIEVTQALNELKQSTAAQLETEGSIPPETQKKIDELAFQQYALESGTYWGQCRNETGKTLAVYGKRSKNEDNKNNVYDNGLYFLADGQTTKRKWDCDGFYLPNDAKIIGLSPDGQAQEFLGPVAVKIADGSQLVIKTNPETAVIEINVPNAQVVKTDAVNWFIPNVSQALIDTRLPNAPSKKS</sequence>
<dbReference type="STRING" id="56107.Cylst_5541"/>
<proteinExistence type="predicted"/>
<dbReference type="RefSeq" id="WP_015210785.1">
    <property type="nucleotide sequence ID" value="NC_019757.1"/>
</dbReference>
<organism evidence="2 3">
    <name type="scientific">Cylindrospermum stagnale PCC 7417</name>
    <dbReference type="NCBI Taxonomy" id="56107"/>
    <lineage>
        <taxon>Bacteria</taxon>
        <taxon>Bacillati</taxon>
        <taxon>Cyanobacteriota</taxon>
        <taxon>Cyanophyceae</taxon>
        <taxon>Nostocales</taxon>
        <taxon>Nostocaceae</taxon>
        <taxon>Cylindrospermum</taxon>
    </lineage>
</organism>
<feature type="signal peptide" evidence="1">
    <location>
        <begin position="1"/>
        <end position="20"/>
    </location>
</feature>
<evidence type="ECO:0000313" key="2">
    <source>
        <dbReference type="EMBL" id="AFZ27550.1"/>
    </source>
</evidence>
<keyword evidence="3" id="KW-1185">Reference proteome</keyword>
<gene>
    <name evidence="2" type="ORF">Cylst_5541</name>
</gene>
<protein>
    <submittedName>
        <fullName evidence="2">Uncharacterized protein</fullName>
    </submittedName>
</protein>
<name>K9X4G8_9NOST</name>
<dbReference type="EMBL" id="CP003642">
    <property type="protein sequence ID" value="AFZ27550.1"/>
    <property type="molecule type" value="Genomic_DNA"/>
</dbReference>
<keyword evidence="1" id="KW-0732">Signal</keyword>
<dbReference type="AlphaFoldDB" id="K9X4G8"/>
<dbReference type="OrthoDB" id="422351at2"/>
<dbReference type="KEGG" id="csg:Cylst_5541"/>
<evidence type="ECO:0000256" key="1">
    <source>
        <dbReference type="SAM" id="SignalP"/>
    </source>
</evidence>
<reference evidence="2 3" key="1">
    <citation type="submission" date="2012-06" db="EMBL/GenBank/DDBJ databases">
        <title>Finished chromosome of genome of Cylindrospermum stagnale PCC 7417.</title>
        <authorList>
            <consortium name="US DOE Joint Genome Institute"/>
            <person name="Gugger M."/>
            <person name="Coursin T."/>
            <person name="Rippka R."/>
            <person name="Tandeau De Marsac N."/>
            <person name="Huntemann M."/>
            <person name="Wei C.-L."/>
            <person name="Han J."/>
            <person name="Detter J.C."/>
            <person name="Han C."/>
            <person name="Tapia R."/>
            <person name="Chen A."/>
            <person name="Kyrpides N."/>
            <person name="Mavromatis K."/>
            <person name="Markowitz V."/>
            <person name="Szeto E."/>
            <person name="Ivanova N."/>
            <person name="Pagani I."/>
            <person name="Pati A."/>
            <person name="Goodwin L."/>
            <person name="Nordberg H.P."/>
            <person name="Cantor M.N."/>
            <person name="Hua S.X."/>
            <person name="Woyke T."/>
            <person name="Kerfeld C.A."/>
        </authorList>
    </citation>
    <scope>NUCLEOTIDE SEQUENCE [LARGE SCALE GENOMIC DNA]</scope>
    <source>
        <strain evidence="2 3">PCC 7417</strain>
    </source>
</reference>